<evidence type="ECO:0000313" key="1">
    <source>
        <dbReference type="EMBL" id="KJA13300.1"/>
    </source>
</evidence>
<accession>A0A0D2NXU8</accession>
<dbReference type="AlphaFoldDB" id="A0A0D2NXU8"/>
<sequence length="97" mass="10817">MRLPGPCLDAVWLRISPLRKAAYVDLALIRILSWPTSGRFRFNSCKTATTTMATLRCRACNSGTRLSGRSTHRLSMGYACSLVGRFDLASPHSKTRR</sequence>
<evidence type="ECO:0000313" key="2">
    <source>
        <dbReference type="Proteomes" id="UP000054270"/>
    </source>
</evidence>
<organism evidence="1 2">
    <name type="scientific">Hypholoma sublateritium (strain FD-334 SS-4)</name>
    <dbReference type="NCBI Taxonomy" id="945553"/>
    <lineage>
        <taxon>Eukaryota</taxon>
        <taxon>Fungi</taxon>
        <taxon>Dikarya</taxon>
        <taxon>Basidiomycota</taxon>
        <taxon>Agaricomycotina</taxon>
        <taxon>Agaricomycetes</taxon>
        <taxon>Agaricomycetidae</taxon>
        <taxon>Agaricales</taxon>
        <taxon>Agaricineae</taxon>
        <taxon>Strophariaceae</taxon>
        <taxon>Hypholoma</taxon>
    </lineage>
</organism>
<protein>
    <submittedName>
        <fullName evidence="1">Uncharacterized protein</fullName>
    </submittedName>
</protein>
<dbReference type="EMBL" id="KN817757">
    <property type="protein sequence ID" value="KJA13300.1"/>
    <property type="molecule type" value="Genomic_DNA"/>
</dbReference>
<dbReference type="Proteomes" id="UP000054270">
    <property type="component" value="Unassembled WGS sequence"/>
</dbReference>
<proteinExistence type="predicted"/>
<name>A0A0D2NXU8_HYPSF</name>
<keyword evidence="2" id="KW-1185">Reference proteome</keyword>
<reference evidence="2" key="1">
    <citation type="submission" date="2014-04" db="EMBL/GenBank/DDBJ databases">
        <title>Evolutionary Origins and Diversification of the Mycorrhizal Mutualists.</title>
        <authorList>
            <consortium name="DOE Joint Genome Institute"/>
            <consortium name="Mycorrhizal Genomics Consortium"/>
            <person name="Kohler A."/>
            <person name="Kuo A."/>
            <person name="Nagy L.G."/>
            <person name="Floudas D."/>
            <person name="Copeland A."/>
            <person name="Barry K.W."/>
            <person name="Cichocki N."/>
            <person name="Veneault-Fourrey C."/>
            <person name="LaButti K."/>
            <person name="Lindquist E.A."/>
            <person name="Lipzen A."/>
            <person name="Lundell T."/>
            <person name="Morin E."/>
            <person name="Murat C."/>
            <person name="Riley R."/>
            <person name="Ohm R."/>
            <person name="Sun H."/>
            <person name="Tunlid A."/>
            <person name="Henrissat B."/>
            <person name="Grigoriev I.V."/>
            <person name="Hibbett D.S."/>
            <person name="Martin F."/>
        </authorList>
    </citation>
    <scope>NUCLEOTIDE SEQUENCE [LARGE SCALE GENOMIC DNA]</scope>
    <source>
        <strain evidence="2">FD-334 SS-4</strain>
    </source>
</reference>
<gene>
    <name evidence="1" type="ORF">HYPSUDRAFT_575722</name>
</gene>